<evidence type="ECO:0000313" key="2">
    <source>
        <dbReference type="EMBL" id="GIM73683.1"/>
    </source>
</evidence>
<feature type="domain" description="GAF" evidence="1">
    <location>
        <begin position="15"/>
        <end position="166"/>
    </location>
</feature>
<dbReference type="Pfam" id="PF01590">
    <property type="entry name" value="GAF"/>
    <property type="match status" value="1"/>
</dbReference>
<keyword evidence="3" id="KW-1185">Reference proteome</keyword>
<accession>A0A919SN21</accession>
<comment type="caution">
    <text evidence="2">The sequence shown here is derived from an EMBL/GenBank/DDBJ whole genome shotgun (WGS) entry which is preliminary data.</text>
</comment>
<dbReference type="SUPFAM" id="SSF55781">
    <property type="entry name" value="GAF domain-like"/>
    <property type="match status" value="1"/>
</dbReference>
<dbReference type="InterPro" id="IPR029016">
    <property type="entry name" value="GAF-like_dom_sf"/>
</dbReference>
<dbReference type="AlphaFoldDB" id="A0A919SN21"/>
<protein>
    <recommendedName>
        <fullName evidence="1">GAF domain-containing protein</fullName>
    </recommendedName>
</protein>
<proteinExistence type="predicted"/>
<gene>
    <name evidence="2" type="ORF">Aco04nite_36550</name>
</gene>
<reference evidence="2" key="1">
    <citation type="submission" date="2021-03" db="EMBL/GenBank/DDBJ databases">
        <title>Whole genome shotgun sequence of Actinoplanes consettensis NBRC 14913.</title>
        <authorList>
            <person name="Komaki H."/>
            <person name="Tamura T."/>
        </authorList>
    </citation>
    <scope>NUCLEOTIDE SEQUENCE</scope>
    <source>
        <strain evidence="2">NBRC 14913</strain>
    </source>
</reference>
<dbReference type="EMBL" id="BOQP01000017">
    <property type="protein sequence ID" value="GIM73683.1"/>
    <property type="molecule type" value="Genomic_DNA"/>
</dbReference>
<evidence type="ECO:0000259" key="1">
    <source>
        <dbReference type="SMART" id="SM00065"/>
    </source>
</evidence>
<name>A0A919SN21_9ACTN</name>
<dbReference type="SMART" id="SM00065">
    <property type="entry name" value="GAF"/>
    <property type="match status" value="1"/>
</dbReference>
<evidence type="ECO:0000313" key="3">
    <source>
        <dbReference type="Proteomes" id="UP000680865"/>
    </source>
</evidence>
<sequence>MTVEFSSAGPHSGVTEQLLLQSVVAVARHVYSAAATSVFMVSPDTGELVFAAVAGAGQQSLVGRRFAPGTGIAGWVAASCQTLITDVSGTDRFARDAAASTGYLPASIMAAPLVAEGECIGVLEVLDRRVGTDDAARELDDMELLDLIAAQAALSLALLRRTDRTAPPPPLGNLLARLSEHAATDASDPLAVALLGVSLDLLDRRTRTVAHR</sequence>
<dbReference type="Proteomes" id="UP000680865">
    <property type="component" value="Unassembled WGS sequence"/>
</dbReference>
<dbReference type="InterPro" id="IPR003018">
    <property type="entry name" value="GAF"/>
</dbReference>
<dbReference type="Gene3D" id="3.30.450.40">
    <property type="match status" value="1"/>
</dbReference>
<organism evidence="2 3">
    <name type="scientific">Winogradskya consettensis</name>
    <dbReference type="NCBI Taxonomy" id="113560"/>
    <lineage>
        <taxon>Bacteria</taxon>
        <taxon>Bacillati</taxon>
        <taxon>Actinomycetota</taxon>
        <taxon>Actinomycetes</taxon>
        <taxon>Micromonosporales</taxon>
        <taxon>Micromonosporaceae</taxon>
        <taxon>Winogradskya</taxon>
    </lineage>
</organism>